<dbReference type="PANTHER" id="PTHR30561">
    <property type="entry name" value="SMR FAMILY PROTON-DEPENDENT DRUG EFFLUX TRANSPORTER SUGE"/>
    <property type="match status" value="1"/>
</dbReference>
<dbReference type="PANTHER" id="PTHR30561:SF9">
    <property type="entry name" value="4-AMINO-4-DEOXY-L-ARABINOSE-PHOSPHOUNDECAPRENOL FLIPPASE SUBUNIT ARNF-RELATED"/>
    <property type="match status" value="1"/>
</dbReference>
<evidence type="ECO:0000313" key="14">
    <source>
        <dbReference type="EMBL" id="GAA0719353.1"/>
    </source>
</evidence>
<feature type="transmembrane region" description="Helical" evidence="12">
    <location>
        <begin position="44"/>
        <end position="63"/>
    </location>
</feature>
<keyword evidence="4" id="KW-0444">Lipid biosynthesis</keyword>
<evidence type="ECO:0000256" key="6">
    <source>
        <dbReference type="ARBA" id="ARBA00022556"/>
    </source>
</evidence>
<dbReference type="RefSeq" id="WP_343766766.1">
    <property type="nucleotide sequence ID" value="NZ_BAAACF010000001.1"/>
</dbReference>
<keyword evidence="8" id="KW-0448">Lipopolysaccharide biosynthesis</keyword>
<keyword evidence="9 12" id="KW-1133">Transmembrane helix</keyword>
<keyword evidence="6" id="KW-0441">Lipid A biosynthesis</keyword>
<evidence type="ECO:0000259" key="13">
    <source>
        <dbReference type="Pfam" id="PF00892"/>
    </source>
</evidence>
<evidence type="ECO:0000256" key="12">
    <source>
        <dbReference type="SAM" id="Phobius"/>
    </source>
</evidence>
<dbReference type="Gene3D" id="1.10.3730.20">
    <property type="match status" value="1"/>
</dbReference>
<dbReference type="InterPro" id="IPR000620">
    <property type="entry name" value="EamA_dom"/>
</dbReference>
<feature type="transmembrane region" description="Helical" evidence="12">
    <location>
        <begin position="70"/>
        <end position="90"/>
    </location>
</feature>
<dbReference type="InterPro" id="IPR037185">
    <property type="entry name" value="EmrE-like"/>
</dbReference>
<dbReference type="Proteomes" id="UP001500339">
    <property type="component" value="Unassembled WGS sequence"/>
</dbReference>
<comment type="similarity">
    <text evidence="2">Belongs to the EamA transporter family.</text>
</comment>
<dbReference type="SUPFAM" id="SSF103481">
    <property type="entry name" value="Multidrug resistance efflux transporter EmrE"/>
    <property type="match status" value="1"/>
</dbReference>
<evidence type="ECO:0000313" key="15">
    <source>
        <dbReference type="Proteomes" id="UP001500339"/>
    </source>
</evidence>
<keyword evidence="7 12" id="KW-0812">Transmembrane</keyword>
<evidence type="ECO:0000256" key="10">
    <source>
        <dbReference type="ARBA" id="ARBA00023098"/>
    </source>
</evidence>
<protein>
    <submittedName>
        <fullName evidence="14">Membrane protein</fullName>
    </submittedName>
</protein>
<accession>A0ABN1IQJ1</accession>
<comment type="subcellular location">
    <subcellularLocation>
        <location evidence="1">Cell membrane</location>
        <topology evidence="1">Multi-pass membrane protein</topology>
    </subcellularLocation>
</comment>
<keyword evidence="3" id="KW-1003">Cell membrane</keyword>
<dbReference type="EMBL" id="BAAACF010000001">
    <property type="protein sequence ID" value="GAA0719353.1"/>
    <property type="molecule type" value="Genomic_DNA"/>
</dbReference>
<proteinExistence type="inferred from homology"/>
<evidence type="ECO:0000256" key="7">
    <source>
        <dbReference type="ARBA" id="ARBA00022692"/>
    </source>
</evidence>
<keyword evidence="15" id="KW-1185">Reference proteome</keyword>
<sequence length="115" mass="12969">MIYILLSINIILLVAGQTLWKMGLTKIELKFTIQHIVKMFFDPYIFGGLIIYGAATVIWLYILSRSELSLVYPLQSLCYVVAAVVAVLIFKENIPLTRWVGIGLIVLGAYFVSIK</sequence>
<organism evidence="14 15">
    <name type="scientific">Clostridium malenominatum</name>
    <dbReference type="NCBI Taxonomy" id="1539"/>
    <lineage>
        <taxon>Bacteria</taxon>
        <taxon>Bacillati</taxon>
        <taxon>Bacillota</taxon>
        <taxon>Clostridia</taxon>
        <taxon>Eubacteriales</taxon>
        <taxon>Clostridiaceae</taxon>
        <taxon>Clostridium</taxon>
    </lineage>
</organism>
<evidence type="ECO:0000256" key="8">
    <source>
        <dbReference type="ARBA" id="ARBA00022985"/>
    </source>
</evidence>
<reference evidence="14 15" key="1">
    <citation type="journal article" date="2019" name="Int. J. Syst. Evol. Microbiol.">
        <title>The Global Catalogue of Microorganisms (GCM) 10K type strain sequencing project: providing services to taxonomists for standard genome sequencing and annotation.</title>
        <authorList>
            <consortium name="The Broad Institute Genomics Platform"/>
            <consortium name="The Broad Institute Genome Sequencing Center for Infectious Disease"/>
            <person name="Wu L."/>
            <person name="Ma J."/>
        </authorList>
    </citation>
    <scope>NUCLEOTIDE SEQUENCE [LARGE SCALE GENOMIC DNA]</scope>
    <source>
        <strain evidence="14 15">JCM 1405</strain>
    </source>
</reference>
<evidence type="ECO:0000256" key="1">
    <source>
        <dbReference type="ARBA" id="ARBA00004651"/>
    </source>
</evidence>
<keyword evidence="5" id="KW-0997">Cell inner membrane</keyword>
<feature type="transmembrane region" description="Helical" evidence="12">
    <location>
        <begin position="96"/>
        <end position="114"/>
    </location>
</feature>
<dbReference type="Pfam" id="PF00892">
    <property type="entry name" value="EamA"/>
    <property type="match status" value="1"/>
</dbReference>
<keyword evidence="11 12" id="KW-0472">Membrane</keyword>
<evidence type="ECO:0000256" key="11">
    <source>
        <dbReference type="ARBA" id="ARBA00023136"/>
    </source>
</evidence>
<evidence type="ECO:0000256" key="2">
    <source>
        <dbReference type="ARBA" id="ARBA00007362"/>
    </source>
</evidence>
<comment type="caution">
    <text evidence="14">The sequence shown here is derived from an EMBL/GenBank/DDBJ whole genome shotgun (WGS) entry which is preliminary data.</text>
</comment>
<gene>
    <name evidence="14" type="ORF">GCM10008905_07300</name>
</gene>
<feature type="domain" description="EamA" evidence="13">
    <location>
        <begin position="44"/>
        <end position="113"/>
    </location>
</feature>
<evidence type="ECO:0000256" key="3">
    <source>
        <dbReference type="ARBA" id="ARBA00022475"/>
    </source>
</evidence>
<evidence type="ECO:0000256" key="5">
    <source>
        <dbReference type="ARBA" id="ARBA00022519"/>
    </source>
</evidence>
<name>A0ABN1IQJ1_9CLOT</name>
<keyword evidence="10" id="KW-0443">Lipid metabolism</keyword>
<evidence type="ECO:0000256" key="4">
    <source>
        <dbReference type="ARBA" id="ARBA00022516"/>
    </source>
</evidence>
<evidence type="ECO:0000256" key="9">
    <source>
        <dbReference type="ARBA" id="ARBA00022989"/>
    </source>
</evidence>
<dbReference type="InterPro" id="IPR000390">
    <property type="entry name" value="Small_drug/metabolite_transptr"/>
</dbReference>